<sequence>MFAPIGASDAPPGWVRALEAVGRDLQFLRYGRDVDLSPLHWTLKIDEDYNVGIGWIAAGKIKGGFGAFETGGALPWDAPAAEAMVWIADLTQTELAGYQSIQWPSRGWQLLLPRLIDGVAMWVDPHGDVPVAAIGELGATA</sequence>
<evidence type="ECO:0000313" key="1">
    <source>
        <dbReference type="EMBL" id="MBJ8339534.1"/>
    </source>
</evidence>
<comment type="caution">
    <text evidence="1">The sequence shown here is derived from an EMBL/GenBank/DDBJ whole genome shotgun (WGS) entry which is preliminary data.</text>
</comment>
<keyword evidence="2" id="KW-1185">Reference proteome</keyword>
<dbReference type="EMBL" id="JAEMNV010000003">
    <property type="protein sequence ID" value="MBJ8339534.1"/>
    <property type="molecule type" value="Genomic_DNA"/>
</dbReference>
<proteinExistence type="predicted"/>
<accession>A0A934NQF5</accession>
<dbReference type="Proteomes" id="UP000655868">
    <property type="component" value="Unassembled WGS sequence"/>
</dbReference>
<evidence type="ECO:0000313" key="2">
    <source>
        <dbReference type="Proteomes" id="UP000655868"/>
    </source>
</evidence>
<organism evidence="1 2">
    <name type="scientific">Antrihabitans stalagmiti</name>
    <dbReference type="NCBI Taxonomy" id="2799499"/>
    <lineage>
        <taxon>Bacteria</taxon>
        <taxon>Bacillati</taxon>
        <taxon>Actinomycetota</taxon>
        <taxon>Actinomycetes</taxon>
        <taxon>Mycobacteriales</taxon>
        <taxon>Nocardiaceae</taxon>
        <taxon>Antrihabitans</taxon>
    </lineage>
</organism>
<gene>
    <name evidence="1" type="ORF">JGU71_11620</name>
</gene>
<protein>
    <submittedName>
        <fullName evidence="1">Uncharacterized protein</fullName>
    </submittedName>
</protein>
<name>A0A934NQF5_9NOCA</name>
<reference evidence="1" key="1">
    <citation type="submission" date="2020-12" db="EMBL/GenBank/DDBJ databases">
        <title>Antrihabitans popcorni sp. nov. and Antrihabitans auranticaus sp. nov., isolated from a larva cave.</title>
        <authorList>
            <person name="Lee S.D."/>
            <person name="Kim I.S."/>
        </authorList>
    </citation>
    <scope>NUCLEOTIDE SEQUENCE</scope>
    <source>
        <strain evidence="1">YC3-6</strain>
    </source>
</reference>
<dbReference type="AlphaFoldDB" id="A0A934NQF5"/>